<dbReference type="EMBL" id="MDEE01000001">
    <property type="protein sequence ID" value="PPU59086.1"/>
    <property type="molecule type" value="Genomic_DNA"/>
</dbReference>
<reference evidence="1 2" key="1">
    <citation type="submission" date="2016-08" db="EMBL/GenBank/DDBJ databases">
        <authorList>
            <person name="Seilhamer J.J."/>
        </authorList>
    </citation>
    <scope>NUCLEOTIDE SEQUENCE [LARGE SCALE GENOMIC DNA]</scope>
    <source>
        <strain evidence="1 2">CFBP7245</strain>
    </source>
</reference>
<sequence length="64" mass="7235">MPILRSTVMSDTRYLRLPAALPPRARCALPAHAPHRRALDLREAVMAVDRCQQQDLSVWQRSAA</sequence>
<evidence type="ECO:0000313" key="1">
    <source>
        <dbReference type="EMBL" id="PPU59086.1"/>
    </source>
</evidence>
<comment type="caution">
    <text evidence="1">The sequence shown here is derived from an EMBL/GenBank/DDBJ whole genome shotgun (WGS) entry which is preliminary data.</text>
</comment>
<dbReference type="AlphaFoldDB" id="A0A2S7CBX8"/>
<gene>
    <name evidence="1" type="ORF">XdyCFBP7245_01235</name>
</gene>
<accession>A0A2S7CBX8</accession>
<protein>
    <submittedName>
        <fullName evidence="1">Uncharacterized protein</fullName>
    </submittedName>
</protein>
<evidence type="ECO:0000313" key="2">
    <source>
        <dbReference type="Proteomes" id="UP000238908"/>
    </source>
</evidence>
<name>A0A2S7CBX8_9XANT</name>
<organism evidence="1 2">
    <name type="scientific">Xanthomonas dyei</name>
    <dbReference type="NCBI Taxonomy" id="743699"/>
    <lineage>
        <taxon>Bacteria</taxon>
        <taxon>Pseudomonadati</taxon>
        <taxon>Pseudomonadota</taxon>
        <taxon>Gammaproteobacteria</taxon>
        <taxon>Lysobacterales</taxon>
        <taxon>Lysobacteraceae</taxon>
        <taxon>Xanthomonas</taxon>
    </lineage>
</organism>
<dbReference type="Proteomes" id="UP000238908">
    <property type="component" value="Unassembled WGS sequence"/>
</dbReference>
<proteinExistence type="predicted"/>